<feature type="binding site" evidence="7">
    <location>
        <position position="23"/>
    </location>
    <ligand>
        <name>phosphoenolpyruvate</name>
        <dbReference type="ChEBI" id="CHEBI:58702"/>
    </ligand>
</feature>
<evidence type="ECO:0000256" key="7">
    <source>
        <dbReference type="HAMAP-Rule" id="MF_00210"/>
    </source>
</evidence>
<dbReference type="GO" id="GO:0003866">
    <property type="term" value="F:3-phosphoshikimate 1-carboxyvinyltransferase activity"/>
    <property type="evidence" value="ECO:0007669"/>
    <property type="project" value="UniProtKB-UniRule"/>
</dbReference>
<dbReference type="NCBIfam" id="TIGR01356">
    <property type="entry name" value="aroA"/>
    <property type="match status" value="1"/>
</dbReference>
<evidence type="ECO:0000256" key="6">
    <source>
        <dbReference type="ARBA" id="ARBA00044633"/>
    </source>
</evidence>
<protein>
    <recommendedName>
        <fullName evidence="7">3-phosphoshikimate 1-carboxyvinyltransferase</fullName>
        <ecNumber evidence="7">2.5.1.19</ecNumber>
    </recommendedName>
    <alternativeName>
        <fullName evidence="7">5-enolpyruvylshikimate-3-phosphate synthase</fullName>
        <shortName evidence="7">EPSP synthase</shortName>
        <shortName evidence="7">EPSPS</shortName>
    </alternativeName>
</protein>
<feature type="binding site" evidence="7">
    <location>
        <position position="24"/>
    </location>
    <ligand>
        <name>3-phosphoshikimate</name>
        <dbReference type="ChEBI" id="CHEBI:145989"/>
    </ligand>
</feature>
<keyword evidence="10" id="KW-1185">Reference proteome</keyword>
<comment type="subunit">
    <text evidence="7">Monomer.</text>
</comment>
<evidence type="ECO:0000256" key="5">
    <source>
        <dbReference type="ARBA" id="ARBA00023141"/>
    </source>
</evidence>
<keyword evidence="5 7" id="KW-0057">Aromatic amino acid biosynthesis</keyword>
<evidence type="ECO:0000256" key="1">
    <source>
        <dbReference type="ARBA" id="ARBA00004811"/>
    </source>
</evidence>
<keyword evidence="3 7" id="KW-0028">Amino-acid biosynthesis</keyword>
<evidence type="ECO:0000313" key="10">
    <source>
        <dbReference type="Proteomes" id="UP000318017"/>
    </source>
</evidence>
<dbReference type="Pfam" id="PF00275">
    <property type="entry name" value="EPSP_synthase"/>
    <property type="match status" value="1"/>
</dbReference>
<accession>A0A518GEI8</accession>
<feature type="binding site" evidence="7">
    <location>
        <position position="174"/>
    </location>
    <ligand>
        <name>phosphoenolpyruvate</name>
        <dbReference type="ChEBI" id="CHEBI:58702"/>
    </ligand>
</feature>
<dbReference type="InterPro" id="IPR006264">
    <property type="entry name" value="EPSP_synthase"/>
</dbReference>
<sequence length="435" mass="46322">MTHAVRLHACPPVDASIRPPGSKSITNRALICAALAEGPSCLRGVLDSEDTEVMIGAWQQLGVKLRHDRSAATVEIDGCGGALPISAADLYVANSGTTIRFLTAALAACHGEFRLSGVPRMHERPIADLLDALRQLGANVESVNLDNPGCPPVHLQAQGLAGGSATVAGNISSQFLSGLMMAAPLARQDVNLLVEGALVSVPYVEMTAEVMRAFGASIRGPVSGPFSIDVNHRYVGTDYSIEPDASAASYFWGAAAITGGRARVEGLSQSSLQGDVRFCEVLEQMGCHVKYERDAIEVTAAGPLRGVSVNMADISDTVQTLAAVALFAEGATSVRGVAHNRVKETDRISDLARELEKLGAEVEEFHDGLRMIPPTKLKPAQIETYRDHRMAMSMALVGLQCSGIEILDPDCTAKTYPEFWRDLELFSGCRVERLG</sequence>
<dbReference type="PIRSF" id="PIRSF000505">
    <property type="entry name" value="EPSPS"/>
    <property type="match status" value="1"/>
</dbReference>
<feature type="binding site" evidence="7">
    <location>
        <position position="124"/>
    </location>
    <ligand>
        <name>phosphoenolpyruvate</name>
        <dbReference type="ChEBI" id="CHEBI:58702"/>
    </ligand>
</feature>
<dbReference type="GO" id="GO:0009073">
    <property type="term" value="P:aromatic amino acid family biosynthetic process"/>
    <property type="evidence" value="ECO:0007669"/>
    <property type="project" value="UniProtKB-KW"/>
</dbReference>
<feature type="binding site" evidence="7">
    <location>
        <position position="174"/>
    </location>
    <ligand>
        <name>3-phosphoshikimate</name>
        <dbReference type="ChEBI" id="CHEBI:145989"/>
    </ligand>
</feature>
<dbReference type="AlphaFoldDB" id="A0A518GEI8"/>
<dbReference type="EC" id="2.5.1.19" evidence="7"/>
<feature type="binding site" evidence="7">
    <location>
        <position position="96"/>
    </location>
    <ligand>
        <name>phosphoenolpyruvate</name>
        <dbReference type="ChEBI" id="CHEBI:58702"/>
    </ligand>
</feature>
<evidence type="ECO:0000259" key="8">
    <source>
        <dbReference type="Pfam" id="PF00275"/>
    </source>
</evidence>
<comment type="caution">
    <text evidence="7">Lacks conserved residue(s) required for the propagation of feature annotation.</text>
</comment>
<comment type="similarity">
    <text evidence="2 7">Belongs to the EPSP synthase family.</text>
</comment>
<organism evidence="9 10">
    <name type="scientific">Aureliella helgolandensis</name>
    <dbReference type="NCBI Taxonomy" id="2527968"/>
    <lineage>
        <taxon>Bacteria</taxon>
        <taxon>Pseudomonadati</taxon>
        <taxon>Planctomycetota</taxon>
        <taxon>Planctomycetia</taxon>
        <taxon>Pirellulales</taxon>
        <taxon>Pirellulaceae</taxon>
        <taxon>Aureliella</taxon>
    </lineage>
</organism>
<dbReference type="InterPro" id="IPR013792">
    <property type="entry name" value="RNA3'P_cycl/enolpyr_Trfase_a/b"/>
</dbReference>
<reference evidence="9 10" key="1">
    <citation type="submission" date="2019-02" db="EMBL/GenBank/DDBJ databases">
        <title>Deep-cultivation of Planctomycetes and their phenomic and genomic characterization uncovers novel biology.</title>
        <authorList>
            <person name="Wiegand S."/>
            <person name="Jogler M."/>
            <person name="Boedeker C."/>
            <person name="Pinto D."/>
            <person name="Vollmers J."/>
            <person name="Rivas-Marin E."/>
            <person name="Kohn T."/>
            <person name="Peeters S.H."/>
            <person name="Heuer A."/>
            <person name="Rast P."/>
            <person name="Oberbeckmann S."/>
            <person name="Bunk B."/>
            <person name="Jeske O."/>
            <person name="Meyerdierks A."/>
            <person name="Storesund J.E."/>
            <person name="Kallscheuer N."/>
            <person name="Luecker S."/>
            <person name="Lage O.M."/>
            <person name="Pohl T."/>
            <person name="Merkel B.J."/>
            <person name="Hornburger P."/>
            <person name="Mueller R.-W."/>
            <person name="Bruemmer F."/>
            <person name="Labrenz M."/>
            <person name="Spormann A.M."/>
            <person name="Op den Camp H."/>
            <person name="Overmann J."/>
            <person name="Amann R."/>
            <person name="Jetten M.S.M."/>
            <person name="Mascher T."/>
            <person name="Medema M.H."/>
            <person name="Devos D.P."/>
            <person name="Kaster A.-K."/>
            <person name="Ovreas L."/>
            <person name="Rohde M."/>
            <person name="Galperin M.Y."/>
            <person name="Jogler C."/>
        </authorList>
    </citation>
    <scope>NUCLEOTIDE SEQUENCE [LARGE SCALE GENOMIC DNA]</scope>
    <source>
        <strain evidence="9 10">Q31a</strain>
    </source>
</reference>
<feature type="binding site" evidence="7">
    <location>
        <position position="173"/>
    </location>
    <ligand>
        <name>3-phosphoshikimate</name>
        <dbReference type="ChEBI" id="CHEBI:145989"/>
    </ligand>
</feature>
<dbReference type="HAMAP" id="MF_00210">
    <property type="entry name" value="EPSP_synth"/>
    <property type="match status" value="1"/>
</dbReference>
<evidence type="ECO:0000256" key="4">
    <source>
        <dbReference type="ARBA" id="ARBA00022679"/>
    </source>
</evidence>
<keyword evidence="4 7" id="KW-0808">Transferase</keyword>
<dbReference type="UniPathway" id="UPA00053">
    <property type="reaction ID" value="UER00089"/>
</dbReference>
<keyword evidence="7" id="KW-0963">Cytoplasm</keyword>
<feature type="binding site" evidence="7">
    <location>
        <position position="347"/>
    </location>
    <ligand>
        <name>phosphoenolpyruvate</name>
        <dbReference type="ChEBI" id="CHEBI:58702"/>
    </ligand>
</feature>
<dbReference type="KEGG" id="ahel:Q31a_53950"/>
<feature type="binding site" evidence="7">
    <location>
        <position position="23"/>
    </location>
    <ligand>
        <name>3-phosphoshikimate</name>
        <dbReference type="ChEBI" id="CHEBI:145989"/>
    </ligand>
</feature>
<feature type="active site" description="Proton acceptor" evidence="7">
    <location>
        <position position="316"/>
    </location>
</feature>
<feature type="binding site" evidence="7">
    <location>
        <position position="389"/>
    </location>
    <ligand>
        <name>phosphoenolpyruvate</name>
        <dbReference type="ChEBI" id="CHEBI:58702"/>
    </ligand>
</feature>
<feature type="binding site" evidence="7">
    <location>
        <position position="316"/>
    </location>
    <ligand>
        <name>3-phosphoshikimate</name>
        <dbReference type="ChEBI" id="CHEBI:145989"/>
    </ligand>
</feature>
<gene>
    <name evidence="7 9" type="primary">aroA</name>
    <name evidence="9" type="ORF">Q31a_53950</name>
</gene>
<proteinExistence type="inferred from homology"/>
<dbReference type="GO" id="GO:0005737">
    <property type="term" value="C:cytoplasm"/>
    <property type="evidence" value="ECO:0007669"/>
    <property type="project" value="UniProtKB-SubCell"/>
</dbReference>
<dbReference type="GO" id="GO:0009423">
    <property type="term" value="P:chorismate biosynthetic process"/>
    <property type="evidence" value="ECO:0007669"/>
    <property type="project" value="UniProtKB-UniRule"/>
</dbReference>
<dbReference type="GO" id="GO:0008652">
    <property type="term" value="P:amino acid biosynthetic process"/>
    <property type="evidence" value="ECO:0007669"/>
    <property type="project" value="UniProtKB-KW"/>
</dbReference>
<comment type="subcellular location">
    <subcellularLocation>
        <location evidence="7">Cytoplasm</location>
    </subcellularLocation>
</comment>
<evidence type="ECO:0000313" key="9">
    <source>
        <dbReference type="EMBL" id="QDV27014.1"/>
    </source>
</evidence>
<comment type="function">
    <text evidence="7">Catalyzes the transfer of the enolpyruvyl moiety of phosphoenolpyruvate (PEP) to the 5-hydroxyl of shikimate-3-phosphate (S3P) to produce enolpyruvyl shikimate-3-phosphate and inorganic phosphate.</text>
</comment>
<evidence type="ECO:0000256" key="2">
    <source>
        <dbReference type="ARBA" id="ARBA00009948"/>
    </source>
</evidence>
<dbReference type="PROSITE" id="PS00104">
    <property type="entry name" value="EPSP_SYNTHASE_1"/>
    <property type="match status" value="1"/>
</dbReference>
<dbReference type="PROSITE" id="PS00885">
    <property type="entry name" value="EPSP_SYNTHASE_2"/>
    <property type="match status" value="1"/>
</dbReference>
<feature type="domain" description="Enolpyruvate transferase" evidence="8">
    <location>
        <begin position="12"/>
        <end position="423"/>
    </location>
</feature>
<feature type="binding site" evidence="7">
    <location>
        <position position="172"/>
    </location>
    <ligand>
        <name>3-phosphoshikimate</name>
        <dbReference type="ChEBI" id="CHEBI:145989"/>
    </ligand>
</feature>
<feature type="binding site" evidence="7">
    <location>
        <position position="414"/>
    </location>
    <ligand>
        <name>phosphoenolpyruvate</name>
        <dbReference type="ChEBI" id="CHEBI:58702"/>
    </ligand>
</feature>
<dbReference type="SUPFAM" id="SSF55205">
    <property type="entry name" value="EPT/RTPC-like"/>
    <property type="match status" value="1"/>
</dbReference>
<comment type="pathway">
    <text evidence="1 7">Metabolic intermediate biosynthesis; chorismate biosynthesis; chorismate from D-erythrose 4-phosphate and phosphoenolpyruvate: step 6/7.</text>
</comment>
<dbReference type="InterPro" id="IPR001986">
    <property type="entry name" value="Enolpyruvate_Tfrase_dom"/>
</dbReference>
<dbReference type="CDD" id="cd01556">
    <property type="entry name" value="EPSP_synthase"/>
    <property type="match status" value="1"/>
</dbReference>
<dbReference type="PANTHER" id="PTHR21090:SF5">
    <property type="entry name" value="PENTAFUNCTIONAL AROM POLYPEPTIDE"/>
    <property type="match status" value="1"/>
</dbReference>
<dbReference type="InterPro" id="IPR023193">
    <property type="entry name" value="EPSP_synthase_CS"/>
</dbReference>
<dbReference type="InterPro" id="IPR036968">
    <property type="entry name" value="Enolpyruvate_Tfrase_sf"/>
</dbReference>
<dbReference type="PANTHER" id="PTHR21090">
    <property type="entry name" value="AROM/DEHYDROQUINATE SYNTHASE"/>
    <property type="match status" value="1"/>
</dbReference>
<evidence type="ECO:0000256" key="3">
    <source>
        <dbReference type="ARBA" id="ARBA00022605"/>
    </source>
</evidence>
<name>A0A518GEI8_9BACT</name>
<dbReference type="RefSeq" id="WP_197355625.1">
    <property type="nucleotide sequence ID" value="NZ_CP036298.1"/>
</dbReference>
<feature type="binding site" evidence="7">
    <location>
        <position position="28"/>
    </location>
    <ligand>
        <name>3-phosphoshikimate</name>
        <dbReference type="ChEBI" id="CHEBI:145989"/>
    </ligand>
</feature>
<feature type="binding site" evidence="7">
    <location>
        <position position="200"/>
    </location>
    <ligand>
        <name>3-phosphoshikimate</name>
        <dbReference type="ChEBI" id="CHEBI:145989"/>
    </ligand>
</feature>
<feature type="binding site" evidence="7">
    <location>
        <position position="343"/>
    </location>
    <ligand>
        <name>3-phosphoshikimate</name>
        <dbReference type="ChEBI" id="CHEBI:145989"/>
    </ligand>
</feature>
<comment type="catalytic activity">
    <reaction evidence="6">
        <text>3-phosphoshikimate + phosphoenolpyruvate = 5-O-(1-carboxyvinyl)-3-phosphoshikimate + phosphate</text>
        <dbReference type="Rhea" id="RHEA:21256"/>
        <dbReference type="ChEBI" id="CHEBI:43474"/>
        <dbReference type="ChEBI" id="CHEBI:57701"/>
        <dbReference type="ChEBI" id="CHEBI:58702"/>
        <dbReference type="ChEBI" id="CHEBI:145989"/>
        <dbReference type="EC" id="2.5.1.19"/>
    </reaction>
    <physiologicalReaction direction="left-to-right" evidence="6">
        <dbReference type="Rhea" id="RHEA:21257"/>
    </physiologicalReaction>
</comment>
<dbReference type="Gene3D" id="3.65.10.10">
    <property type="entry name" value="Enolpyruvate transferase domain"/>
    <property type="match status" value="2"/>
</dbReference>
<dbReference type="EMBL" id="CP036298">
    <property type="protein sequence ID" value="QDV27014.1"/>
    <property type="molecule type" value="Genomic_DNA"/>
</dbReference>
<dbReference type="Proteomes" id="UP000318017">
    <property type="component" value="Chromosome"/>
</dbReference>